<feature type="domain" description="Type IV conjugative transfer protein TrbJ/K C-terminal" evidence="2">
    <location>
        <begin position="1"/>
        <end position="61"/>
    </location>
</feature>
<dbReference type="AlphaFoldDB" id="A0A0E4BXL0"/>
<proteinExistence type="predicted"/>
<dbReference type="Pfam" id="PF10907">
    <property type="entry name" value="DUF2749"/>
    <property type="match status" value="1"/>
</dbReference>
<dbReference type="InterPro" id="IPR020065">
    <property type="entry name" value="Conjugal_tfr_protein_TrbK"/>
</dbReference>
<organism evidence="3 4">
    <name type="scientific">Bradyrhizobium diazoefficiens</name>
    <dbReference type="NCBI Taxonomy" id="1355477"/>
    <lineage>
        <taxon>Bacteria</taxon>
        <taxon>Pseudomonadati</taxon>
        <taxon>Pseudomonadota</taxon>
        <taxon>Alphaproteobacteria</taxon>
        <taxon>Hyphomicrobiales</taxon>
        <taxon>Nitrobacteraceae</taxon>
        <taxon>Bradyrhizobium</taxon>
    </lineage>
</organism>
<sequence length="61" mass="6495">MRASIIIVVITVIGASTAGAWLVFAPRTPVPGHGTASRASDVFNPPQDYKTSGGQQMKPRW</sequence>
<reference evidence="3 4" key="1">
    <citation type="submission" date="2014-11" db="EMBL/GenBank/DDBJ databases">
        <title>Symbiosis island explosion on the genome of extra-slow-growing strains of soybean bradyrhizobia with massive insertion sequences.</title>
        <authorList>
            <person name="Iida T."/>
            <person name="Minamisawa K."/>
        </authorList>
    </citation>
    <scope>NUCLEOTIDE SEQUENCE [LARGE SCALE GENOMIC DNA]</scope>
    <source>
        <strain evidence="3 4">NK6</strain>
        <plasmid evidence="4">pNK6d DNA</plasmid>
    </source>
</reference>
<evidence type="ECO:0000313" key="3">
    <source>
        <dbReference type="EMBL" id="BAR63583.1"/>
    </source>
</evidence>
<protein>
    <recommendedName>
        <fullName evidence="2">Type IV conjugative transfer protein TrbJ/K C-terminal domain-containing protein</fullName>
    </recommendedName>
</protein>
<dbReference type="EMBL" id="AP014688">
    <property type="protein sequence ID" value="BAR63583.1"/>
    <property type="molecule type" value="Genomic_DNA"/>
</dbReference>
<keyword evidence="3" id="KW-0614">Plasmid</keyword>
<feature type="region of interest" description="Disordered" evidence="1">
    <location>
        <begin position="34"/>
        <end position="61"/>
    </location>
</feature>
<dbReference type="Proteomes" id="UP000063308">
    <property type="component" value="Plasmid pNK6d"/>
</dbReference>
<name>A0A0E4BXL0_9BRAD</name>
<evidence type="ECO:0000259" key="2">
    <source>
        <dbReference type="Pfam" id="PF10907"/>
    </source>
</evidence>
<geneLocation type="plasmid" evidence="4">
    <name>pNK6d DNA</name>
</geneLocation>
<accession>A0A0E4BXL0</accession>
<dbReference type="InterPro" id="IPR024475">
    <property type="entry name" value="TrbJ/K_C"/>
</dbReference>
<gene>
    <name evidence="3" type="ORF">NK6_d_24</name>
</gene>
<dbReference type="RefSeq" id="WP_060913243.1">
    <property type="nucleotide sequence ID" value="NZ_JAFCKD010000277.1"/>
</dbReference>
<evidence type="ECO:0000256" key="1">
    <source>
        <dbReference type="SAM" id="MobiDB-lite"/>
    </source>
</evidence>
<dbReference type="NCBIfam" id="TIGR04361">
    <property type="entry name" value="TrbK_Ti"/>
    <property type="match status" value="1"/>
</dbReference>
<evidence type="ECO:0000313" key="4">
    <source>
        <dbReference type="Proteomes" id="UP000063308"/>
    </source>
</evidence>